<protein>
    <submittedName>
        <fullName evidence="3">Pantoate--beta-alanine ligase</fullName>
    </submittedName>
</protein>
<evidence type="ECO:0000256" key="1">
    <source>
        <dbReference type="ARBA" id="ARBA00022741"/>
    </source>
</evidence>
<dbReference type="AlphaFoldDB" id="A0A3D5QAQ1"/>
<dbReference type="GO" id="GO:0004592">
    <property type="term" value="F:pantoate-beta-alanine ligase activity"/>
    <property type="evidence" value="ECO:0007669"/>
    <property type="project" value="InterPro"/>
</dbReference>
<evidence type="ECO:0000313" key="3">
    <source>
        <dbReference type="EMBL" id="HCW92754.1"/>
    </source>
</evidence>
<keyword evidence="1" id="KW-0547">Nucleotide-binding</keyword>
<dbReference type="SUPFAM" id="SSF52374">
    <property type="entry name" value="Nucleotidylyl transferase"/>
    <property type="match status" value="1"/>
</dbReference>
<dbReference type="Pfam" id="PF02569">
    <property type="entry name" value="Pantoate_ligase"/>
    <property type="match status" value="1"/>
</dbReference>
<dbReference type="EMBL" id="DPPF01000075">
    <property type="protein sequence ID" value="HCW92754.1"/>
    <property type="molecule type" value="Genomic_DNA"/>
</dbReference>
<dbReference type="InterPro" id="IPR014729">
    <property type="entry name" value="Rossmann-like_a/b/a_fold"/>
</dbReference>
<evidence type="ECO:0000313" key="4">
    <source>
        <dbReference type="Proteomes" id="UP000262325"/>
    </source>
</evidence>
<dbReference type="Gene3D" id="3.40.50.620">
    <property type="entry name" value="HUPs"/>
    <property type="match status" value="1"/>
</dbReference>
<evidence type="ECO:0000256" key="2">
    <source>
        <dbReference type="ARBA" id="ARBA00022840"/>
    </source>
</evidence>
<accession>A0A3D5QAQ1</accession>
<keyword evidence="2" id="KW-0067">ATP-binding</keyword>
<name>A0A3D5QAQ1_FLESI</name>
<comment type="caution">
    <text evidence="3">The sequence shown here is derived from an EMBL/GenBank/DDBJ whole genome shotgun (WGS) entry which is preliminary data.</text>
</comment>
<proteinExistence type="predicted"/>
<feature type="non-terminal residue" evidence="3">
    <location>
        <position position="132"/>
    </location>
</feature>
<dbReference type="GO" id="GO:0005829">
    <property type="term" value="C:cytosol"/>
    <property type="evidence" value="ECO:0007669"/>
    <property type="project" value="TreeGrafter"/>
</dbReference>
<dbReference type="PANTHER" id="PTHR21299:SF1">
    <property type="entry name" value="PANTOATE--BETA-ALANINE LIGASE"/>
    <property type="match status" value="1"/>
</dbReference>
<dbReference type="InterPro" id="IPR003721">
    <property type="entry name" value="Pantoate_ligase"/>
</dbReference>
<reference evidence="3 4" key="1">
    <citation type="journal article" date="2018" name="Nat. Biotechnol.">
        <title>A standardized bacterial taxonomy based on genome phylogeny substantially revises the tree of life.</title>
        <authorList>
            <person name="Parks D.H."/>
            <person name="Chuvochina M."/>
            <person name="Waite D.W."/>
            <person name="Rinke C."/>
            <person name="Skarshewski A."/>
            <person name="Chaumeil P.A."/>
            <person name="Hugenholtz P."/>
        </authorList>
    </citation>
    <scope>NUCLEOTIDE SEQUENCE [LARGE SCALE GENOMIC DNA]</scope>
    <source>
        <strain evidence="3">UBA8672</strain>
    </source>
</reference>
<dbReference type="GO" id="GO:0005524">
    <property type="term" value="F:ATP binding"/>
    <property type="evidence" value="ECO:0007669"/>
    <property type="project" value="UniProtKB-KW"/>
</dbReference>
<organism evidence="3 4">
    <name type="scientific">Flexistipes sinusarabici</name>
    <dbReference type="NCBI Taxonomy" id="2352"/>
    <lineage>
        <taxon>Bacteria</taxon>
        <taxon>Pseudomonadati</taxon>
        <taxon>Deferribacterota</taxon>
        <taxon>Deferribacteres</taxon>
        <taxon>Deferribacterales</taxon>
        <taxon>Flexistipitaceae</taxon>
        <taxon>Flexistipes</taxon>
    </lineage>
</organism>
<dbReference type="Proteomes" id="UP000262325">
    <property type="component" value="Unassembled WGS sequence"/>
</dbReference>
<dbReference type="GO" id="GO:0015940">
    <property type="term" value="P:pantothenate biosynthetic process"/>
    <property type="evidence" value="ECO:0007669"/>
    <property type="project" value="InterPro"/>
</dbReference>
<sequence>MKILYKIKDVRNFVKEEKGKNKSIGLVPTMGFLHHGHLELVNKSLADNDITVVSIFVNPAQFGPNEDFESYPRDFNRDISLLKEKGVDCVFAPPVDEMYPENFATKVVVRGLTETLCGNKRPGHFEGVATVV</sequence>
<keyword evidence="3" id="KW-0436">Ligase</keyword>
<dbReference type="PANTHER" id="PTHR21299">
    <property type="entry name" value="CYTIDYLATE KINASE/PANTOATE-BETA-ALANINE LIGASE"/>
    <property type="match status" value="1"/>
</dbReference>
<gene>
    <name evidence="3" type="ORF">DHM44_03640</name>
</gene>